<name>A0A2W1M1M7_9BACL</name>
<comment type="caution">
    <text evidence="1">The sequence shown here is derived from an EMBL/GenBank/DDBJ whole genome shotgun (WGS) entry which is preliminary data.</text>
</comment>
<dbReference type="OrthoDB" id="2675985at2"/>
<gene>
    <name evidence="1" type="ORF">DNH61_00745</name>
</gene>
<keyword evidence="2" id="KW-1185">Reference proteome</keyword>
<evidence type="ECO:0000313" key="2">
    <source>
        <dbReference type="Proteomes" id="UP000249522"/>
    </source>
</evidence>
<accession>A0A2W1M1M7</accession>
<reference evidence="1 2" key="1">
    <citation type="submission" date="2018-06" db="EMBL/GenBank/DDBJ databases">
        <title>Paenibacillus imtechensis sp. nov.</title>
        <authorList>
            <person name="Pinnaka A.K."/>
            <person name="Singh H."/>
            <person name="Kaur M."/>
        </authorList>
    </citation>
    <scope>NUCLEOTIDE SEQUENCE [LARGE SCALE GENOMIC DNA]</scope>
    <source>
        <strain evidence="1 2">SMB1</strain>
    </source>
</reference>
<dbReference type="EMBL" id="QKRB01000006">
    <property type="protein sequence ID" value="PZD97821.1"/>
    <property type="molecule type" value="Genomic_DNA"/>
</dbReference>
<organism evidence="1 2">
    <name type="scientific">Paenibacillus sambharensis</name>
    <dbReference type="NCBI Taxonomy" id="1803190"/>
    <lineage>
        <taxon>Bacteria</taxon>
        <taxon>Bacillati</taxon>
        <taxon>Bacillota</taxon>
        <taxon>Bacilli</taxon>
        <taxon>Bacillales</taxon>
        <taxon>Paenibacillaceae</taxon>
        <taxon>Paenibacillus</taxon>
    </lineage>
</organism>
<sequence length="843" mass="92392">MKQKLIKNGIISATAIALLLQPGYMSTGFSYNSTQGVVSAAAAVSKSVRLNANSTLQIRDARLLMQDKGLVLSYTVTITNNGSRDLNLIDYWTRLKGKGGKSITATVSEADKERKLVPAKSSVSMTYFATVDNTTKLKDLSFEVVKWDFSAPNYERRLGTIKFPSDTSIKTAAYKPGIMLMSNTKVKGALKQYYVTQDQNSLYVTLSFLLENIGYSSVNLANVGFALQSDNYSVYDVNSASIAQSTLQPKERKIVTLTAKVPKALSGKSVTLVPYTKDEANKAKIPHGAFAIPAFKAAAATAVNKSRTIYMEGQRVKTAAENAVLNENDGKTDLSMEYVLENIGAEAVKLPALEFSLRTKNNVSYPLTYNKEEQVTLLPNIKKAIALSGTIPADVDKGSVELVVRTAAVEGQESYVLGIYKFGTSTQQGAVGTSFTYNKDYQITLSSVERTPQTDNDILVADLAIKNTSSTSKSTPAELSGYFLINGVRVTGDTTTAALDQTINIAPGSTYHMVVYTKIPYTTSVDNISFVLTEAPKEKPVKNLFQFTGQKVNAIKTIMPEQIYEINSVGNKASVKVRNTAIYEGTNVNYFYTEFEVVNLETRSAQLAALGAFLQDNQGRYVPLKISEIKERVMANGKVLVSVTGQLGKSFNTANYNLIFGQALSKSINAGTGAGTGQENTVTESILINPVSYRVINQVPSINSTLNEITFSAYTLGLKNMRANLNVSGMYQVDGVKLEFDYDLATDEQFDYVAGEHKIMIEFVDQEKAQATYSKTFDLLKASGDNQPFLKTGTDIPMEIAFNDPEIQNKVRDYKTYVINVYDVVENAKVLIASKEMKWFDRN</sequence>
<protein>
    <submittedName>
        <fullName evidence="1">Uncharacterized protein</fullName>
    </submittedName>
</protein>
<evidence type="ECO:0000313" key="1">
    <source>
        <dbReference type="EMBL" id="PZD97821.1"/>
    </source>
</evidence>
<proteinExistence type="predicted"/>
<dbReference type="Proteomes" id="UP000249522">
    <property type="component" value="Unassembled WGS sequence"/>
</dbReference>
<dbReference type="AlphaFoldDB" id="A0A2W1M1M7"/>
<dbReference type="RefSeq" id="WP_111144784.1">
    <property type="nucleotide sequence ID" value="NZ_QKRB01000006.1"/>
</dbReference>